<name>N6VEB7_9HYPH</name>
<keyword evidence="4 6" id="KW-1133">Transmembrane helix</keyword>
<accession>N6VEB7</accession>
<evidence type="ECO:0000256" key="3">
    <source>
        <dbReference type="ARBA" id="ARBA00022692"/>
    </source>
</evidence>
<dbReference type="EMBL" id="AQHN01000006">
    <property type="protein sequence ID" value="ENN89447.1"/>
    <property type="molecule type" value="Genomic_DNA"/>
</dbReference>
<evidence type="ECO:0000256" key="6">
    <source>
        <dbReference type="SAM" id="Phobius"/>
    </source>
</evidence>
<dbReference type="Proteomes" id="UP000012429">
    <property type="component" value="Unassembled WGS sequence"/>
</dbReference>
<evidence type="ECO:0000313" key="7">
    <source>
        <dbReference type="EMBL" id="ENN89447.1"/>
    </source>
</evidence>
<dbReference type="InterPro" id="IPR001123">
    <property type="entry name" value="LeuE-type"/>
</dbReference>
<gene>
    <name evidence="7" type="ORF">RHSP_82476</name>
</gene>
<reference evidence="7 8" key="1">
    <citation type="journal article" date="2012" name="BMC Genomics">
        <title>Genomic basis of broad host range and environmental adaptability of Rhizobium tropici CIAT 899 and Rhizobium sp. PRF 81 which are used in inoculants for common bean (Phaseolus vulgaris L.).</title>
        <authorList>
            <person name="Ormeno-Orrillo E."/>
            <person name="Menna P."/>
            <person name="Almeida L.G."/>
            <person name="Ollero F.J."/>
            <person name="Nicolas M.F."/>
            <person name="Pains Rodrigues E."/>
            <person name="Shigueyoshi Nakatani A."/>
            <person name="Silva Batista J.S."/>
            <person name="Oliveira Chueire L.M."/>
            <person name="Souza R.C."/>
            <person name="Ribeiro Vasconcelos A.T."/>
            <person name="Megias M."/>
            <person name="Hungria M."/>
            <person name="Martinez-Romero E."/>
        </authorList>
    </citation>
    <scope>NUCLEOTIDE SEQUENCE [LARGE SCALE GENOMIC DNA]</scope>
    <source>
        <strain evidence="7 8">PRF 81</strain>
    </source>
</reference>
<organism evidence="7 8">
    <name type="scientific">Rhizobium freirei PRF 81</name>
    <dbReference type="NCBI Taxonomy" id="363754"/>
    <lineage>
        <taxon>Bacteria</taxon>
        <taxon>Pseudomonadati</taxon>
        <taxon>Pseudomonadota</taxon>
        <taxon>Alphaproteobacteria</taxon>
        <taxon>Hyphomicrobiales</taxon>
        <taxon>Rhizobiaceae</taxon>
        <taxon>Rhizobium/Agrobacterium group</taxon>
        <taxon>Rhizobium</taxon>
    </lineage>
</organism>
<keyword evidence="3 6" id="KW-0812">Transmembrane</keyword>
<comment type="caution">
    <text evidence="7">The sequence shown here is derived from an EMBL/GenBank/DDBJ whole genome shotgun (WGS) entry which is preliminary data.</text>
</comment>
<dbReference type="GO" id="GO:0005886">
    <property type="term" value="C:plasma membrane"/>
    <property type="evidence" value="ECO:0007669"/>
    <property type="project" value="UniProtKB-SubCell"/>
</dbReference>
<dbReference type="PANTHER" id="PTHR30086">
    <property type="entry name" value="ARGININE EXPORTER PROTEIN ARGO"/>
    <property type="match status" value="1"/>
</dbReference>
<comment type="subcellular location">
    <subcellularLocation>
        <location evidence="1">Cell membrane</location>
        <topology evidence="1">Multi-pass membrane protein</topology>
    </subcellularLocation>
</comment>
<dbReference type="STRING" id="363754.RHSP_82476"/>
<feature type="transmembrane region" description="Helical" evidence="6">
    <location>
        <begin position="79"/>
        <end position="100"/>
    </location>
</feature>
<dbReference type="AlphaFoldDB" id="N6VEB7"/>
<protein>
    <submittedName>
        <fullName evidence="7">Putative amino acid efflux protein, LysE family</fullName>
    </submittedName>
</protein>
<evidence type="ECO:0000313" key="8">
    <source>
        <dbReference type="Proteomes" id="UP000012429"/>
    </source>
</evidence>
<dbReference type="Pfam" id="PF01810">
    <property type="entry name" value="LysE"/>
    <property type="match status" value="1"/>
</dbReference>
<evidence type="ECO:0000256" key="4">
    <source>
        <dbReference type="ARBA" id="ARBA00022989"/>
    </source>
</evidence>
<evidence type="ECO:0000256" key="1">
    <source>
        <dbReference type="ARBA" id="ARBA00004651"/>
    </source>
</evidence>
<proteinExistence type="predicted"/>
<dbReference type="PATRIC" id="fig|363754.4.peg.539"/>
<evidence type="ECO:0000256" key="5">
    <source>
        <dbReference type="ARBA" id="ARBA00023136"/>
    </source>
</evidence>
<sequence>MATRSSSQPHSGPGVTAIVARALGSGFCETFFIGLVLGEVTSFLSGLPVTLGNPKAMLFHIALAPTLIDINHIGPREYAILLAATFVVRLIVLVPYMLLASRARTFLKKPRALRILNRVAASILTGTAAFIAARAA</sequence>
<evidence type="ECO:0000256" key="2">
    <source>
        <dbReference type="ARBA" id="ARBA00022475"/>
    </source>
</evidence>
<dbReference type="GO" id="GO:0015171">
    <property type="term" value="F:amino acid transmembrane transporter activity"/>
    <property type="evidence" value="ECO:0007669"/>
    <property type="project" value="TreeGrafter"/>
</dbReference>
<keyword evidence="2" id="KW-1003">Cell membrane</keyword>
<keyword evidence="5 6" id="KW-0472">Membrane</keyword>
<keyword evidence="8" id="KW-1185">Reference proteome</keyword>
<dbReference type="PANTHER" id="PTHR30086:SF20">
    <property type="entry name" value="ARGININE EXPORTER PROTEIN ARGO-RELATED"/>
    <property type="match status" value="1"/>
</dbReference>
<feature type="transmembrane region" description="Helical" evidence="6">
    <location>
        <begin position="112"/>
        <end position="133"/>
    </location>
</feature>